<name>A0AAD5BTH2_AMBAR</name>
<gene>
    <name evidence="1" type="ORF">M8C21_005644</name>
</gene>
<organism evidence="1 2">
    <name type="scientific">Ambrosia artemisiifolia</name>
    <name type="common">Common ragweed</name>
    <dbReference type="NCBI Taxonomy" id="4212"/>
    <lineage>
        <taxon>Eukaryota</taxon>
        <taxon>Viridiplantae</taxon>
        <taxon>Streptophyta</taxon>
        <taxon>Embryophyta</taxon>
        <taxon>Tracheophyta</taxon>
        <taxon>Spermatophyta</taxon>
        <taxon>Magnoliopsida</taxon>
        <taxon>eudicotyledons</taxon>
        <taxon>Gunneridae</taxon>
        <taxon>Pentapetalae</taxon>
        <taxon>asterids</taxon>
        <taxon>campanulids</taxon>
        <taxon>Asterales</taxon>
        <taxon>Asteraceae</taxon>
        <taxon>Asteroideae</taxon>
        <taxon>Heliantheae alliance</taxon>
        <taxon>Heliantheae</taxon>
        <taxon>Ambrosia</taxon>
    </lineage>
</organism>
<proteinExistence type="predicted"/>
<evidence type="ECO:0000313" key="2">
    <source>
        <dbReference type="Proteomes" id="UP001206925"/>
    </source>
</evidence>
<feature type="non-terminal residue" evidence="1">
    <location>
        <position position="1"/>
    </location>
</feature>
<keyword evidence="2" id="KW-1185">Reference proteome</keyword>
<evidence type="ECO:0000313" key="1">
    <source>
        <dbReference type="EMBL" id="KAI7727909.1"/>
    </source>
</evidence>
<comment type="caution">
    <text evidence="1">The sequence shown here is derived from an EMBL/GenBank/DDBJ whole genome shotgun (WGS) entry which is preliminary data.</text>
</comment>
<dbReference type="EMBL" id="JAMZMK010011300">
    <property type="protein sequence ID" value="KAI7727909.1"/>
    <property type="molecule type" value="Genomic_DNA"/>
</dbReference>
<sequence>AENRVVKPLKHILLEPPVKMLVCNPERVLELVTPSVHDQCSVSFNGEIHINVNWLLCTNLKGDKTHKKKRAKQVKKLIHRGLLDTEKELLIVSKRILRASLEIHLAWRFVS</sequence>
<dbReference type="Proteomes" id="UP001206925">
    <property type="component" value="Unassembled WGS sequence"/>
</dbReference>
<accession>A0AAD5BTH2</accession>
<dbReference type="AlphaFoldDB" id="A0AAD5BTH2"/>
<reference evidence="1" key="1">
    <citation type="submission" date="2022-06" db="EMBL/GenBank/DDBJ databases">
        <title>Uncovering the hologenomic basis of an extraordinary plant invasion.</title>
        <authorList>
            <person name="Bieker V.C."/>
            <person name="Martin M.D."/>
            <person name="Gilbert T."/>
            <person name="Hodgins K."/>
            <person name="Battlay P."/>
            <person name="Petersen B."/>
            <person name="Wilson J."/>
        </authorList>
    </citation>
    <scope>NUCLEOTIDE SEQUENCE</scope>
    <source>
        <strain evidence="1">AA19_3_7</strain>
        <tissue evidence="1">Leaf</tissue>
    </source>
</reference>
<protein>
    <submittedName>
        <fullName evidence="1">Uncharacterized protein</fullName>
    </submittedName>
</protein>
<feature type="non-terminal residue" evidence="1">
    <location>
        <position position="111"/>
    </location>
</feature>